<dbReference type="CTD" id="80343"/>
<dbReference type="Pfam" id="PF08238">
    <property type="entry name" value="Sel1"/>
    <property type="match status" value="10"/>
</dbReference>
<dbReference type="Gene3D" id="1.25.40.10">
    <property type="entry name" value="Tetratricopeptide repeat domain"/>
    <property type="match status" value="2"/>
</dbReference>
<dbReference type="PANTHER" id="PTHR11102:SF53">
    <property type="entry name" value="PROTEIN SEL-1 HOMOLOG 2"/>
    <property type="match status" value="1"/>
</dbReference>
<dbReference type="OrthoDB" id="27934at2759"/>
<keyword evidence="3" id="KW-0732">Signal</keyword>
<gene>
    <name evidence="4" type="primary">SEL1L2</name>
</gene>
<organism evidence="4">
    <name type="scientific">Capra hircus</name>
    <name type="common">Goat</name>
    <dbReference type="NCBI Taxonomy" id="9925"/>
    <lineage>
        <taxon>Eukaryota</taxon>
        <taxon>Metazoa</taxon>
        <taxon>Chordata</taxon>
        <taxon>Craniata</taxon>
        <taxon>Vertebrata</taxon>
        <taxon>Euteleostomi</taxon>
        <taxon>Mammalia</taxon>
        <taxon>Eutheria</taxon>
        <taxon>Laurasiatheria</taxon>
        <taxon>Artiodactyla</taxon>
        <taxon>Ruminantia</taxon>
        <taxon>Pecora</taxon>
        <taxon>Bovidae</taxon>
        <taxon>Caprinae</taxon>
        <taxon>Capra</taxon>
    </lineage>
</organism>
<feature type="chain" id="PRO_5044148412" evidence="3">
    <location>
        <begin position="24"/>
        <end position="575"/>
    </location>
</feature>
<dbReference type="InterPro" id="IPR006597">
    <property type="entry name" value="Sel1-like"/>
</dbReference>
<reference evidence="4" key="2">
    <citation type="submission" date="2025-08" db="UniProtKB">
        <authorList>
            <consortium name="Ensembl"/>
        </authorList>
    </citation>
    <scope>IDENTIFICATION</scope>
</reference>
<dbReference type="GO" id="GO:0036503">
    <property type="term" value="P:ERAD pathway"/>
    <property type="evidence" value="ECO:0007669"/>
    <property type="project" value="TreeGrafter"/>
</dbReference>
<evidence type="ECO:0000313" key="4">
    <source>
        <dbReference type="Ensembl" id="ENSCHIP00010015368.1"/>
    </source>
</evidence>
<sequence length="575" mass="65461">MKPLFLLIEILIILGVTIKTIEAEKHSKKQKGRNVTAQVSVNKVKQYLSNVLEQRKPINVISKKENLLENKKNHHKLRRKGIRNKDLWKRNEDHLENQAKNNFTDEGDQLFKMGIKILQQSKSQKQKAEAYIFFAKAADLGNLKAMEKMADALLFGNFGMQNITAAIQLYESLAKEGSYKAQNALGFLSSYGIGMEYNQAKALIYYTFGSAGGSMMSQMILGYRYLSGINVLQNCEVALSHYKKVADYIADKLEKSEGIPVEKVRLTERPENLSSNSEILDWDIYQYYKFLAERGDVQIQVSLGQLHLIGRKGLDQDYYKALYYFLKAAKAGSANAMAFIGKMYLEGNAAAPQNNATAFKYFSMAASKGNAIGLHGLGLLYFYGKGVPVNYAEALKYFQKAAEKGWPNAQFQLGFMYYSGSGVWKDYKLAFKYFYLASQSGQPLAIYYLAEMYATGTGVLRSCRTAVEKRLKFLKKRRCIQWHFSCGIELPFKDIHLARRLYDMAAQTSPDAHIPVFLALMKLETVHLLQDILFFNFTMRWKWTVLDNTIGPCWDLFVIGLIVAVLIFLLRNRYG</sequence>
<evidence type="ECO:0000256" key="2">
    <source>
        <dbReference type="SAM" id="Phobius"/>
    </source>
</evidence>
<evidence type="ECO:0000256" key="1">
    <source>
        <dbReference type="ARBA" id="ARBA00038101"/>
    </source>
</evidence>
<dbReference type="InterPro" id="IPR011990">
    <property type="entry name" value="TPR-like_helical_dom_sf"/>
</dbReference>
<accession>A0A8C2P958</accession>
<keyword evidence="2" id="KW-0812">Transmembrane</keyword>
<dbReference type="GO" id="GO:0005789">
    <property type="term" value="C:endoplasmic reticulum membrane"/>
    <property type="evidence" value="ECO:0007669"/>
    <property type="project" value="TreeGrafter"/>
</dbReference>
<dbReference type="Ensembl" id="ENSCHIT00010021607.1">
    <property type="protein sequence ID" value="ENSCHIP00010015368.1"/>
    <property type="gene ID" value="ENSCHIG00010011028.1"/>
</dbReference>
<feature type="signal peptide" evidence="3">
    <location>
        <begin position="1"/>
        <end position="23"/>
    </location>
</feature>
<comment type="similarity">
    <text evidence="1">Belongs to the sel-1 family.</text>
</comment>
<proteinExistence type="inferred from homology"/>
<reference evidence="4" key="1">
    <citation type="submission" date="2019-03" db="EMBL/GenBank/DDBJ databases">
        <title>Genome sequencing and reference-guided assembly of Black Bengal Goat (Capra hircus).</title>
        <authorList>
            <person name="Siddiki A.Z."/>
            <person name="Baten A."/>
            <person name="Billah M."/>
            <person name="Alam M.A.U."/>
            <person name="Shawrob K.S.M."/>
            <person name="Saha S."/>
            <person name="Chowdhury M."/>
            <person name="Rahman A.H."/>
            <person name="Stear M."/>
            <person name="Miah G."/>
            <person name="Das G.B."/>
            <person name="Hossain M.M."/>
            <person name="Kumkum M."/>
            <person name="Islam M.S."/>
            <person name="Mollah A.M."/>
            <person name="Ahsan A."/>
            <person name="Tusar F."/>
            <person name="Khan M.K.I."/>
        </authorList>
    </citation>
    <scope>NUCLEOTIDE SEQUENCE [LARGE SCALE GENOMIC DNA]</scope>
</reference>
<dbReference type="GeneID" id="102186700"/>
<keyword evidence="2" id="KW-0472">Membrane</keyword>
<dbReference type="AlphaFoldDB" id="A0A8C2P958"/>
<dbReference type="SMART" id="SM00671">
    <property type="entry name" value="SEL1"/>
    <property type="match status" value="9"/>
</dbReference>
<dbReference type="KEGG" id="chx:102186700"/>
<dbReference type="InterPro" id="IPR050767">
    <property type="entry name" value="Sel1_AlgK"/>
</dbReference>
<keyword evidence="2" id="KW-1133">Transmembrane helix</keyword>
<dbReference type="SUPFAM" id="SSF81901">
    <property type="entry name" value="HCP-like"/>
    <property type="match status" value="2"/>
</dbReference>
<feature type="transmembrane region" description="Helical" evidence="2">
    <location>
        <begin position="554"/>
        <end position="570"/>
    </location>
</feature>
<dbReference type="PANTHER" id="PTHR11102">
    <property type="entry name" value="SEL-1-LIKE PROTEIN"/>
    <property type="match status" value="1"/>
</dbReference>
<protein>
    <submittedName>
        <fullName evidence="4">SEL1L2 adaptor subunit of SYVN1 ubiquitin ligase</fullName>
    </submittedName>
</protein>
<dbReference type="RefSeq" id="XP_005687883.1">
    <property type="nucleotide sequence ID" value="XM_005687826.2"/>
</dbReference>
<evidence type="ECO:0000256" key="3">
    <source>
        <dbReference type="SAM" id="SignalP"/>
    </source>
</evidence>
<name>A0A8C2P958_CAPHI</name>